<sequence>MLPALLTTRPPVRGQLLLFYKSFLYALFGKHIMQYVYADAGVTAGWGCLSLSLCDEELEEAVFLSGCKVSLWPEKTTATTAAGCSVPFQPSQLSADLGTVPASPSDCCICFMCSDNGSFKYMTV</sequence>
<keyword evidence="2" id="KW-1185">Reference proteome</keyword>
<evidence type="ECO:0000313" key="2">
    <source>
        <dbReference type="Proteomes" id="UP001469553"/>
    </source>
</evidence>
<comment type="caution">
    <text evidence="1">The sequence shown here is derived from an EMBL/GenBank/DDBJ whole genome shotgun (WGS) entry which is preliminary data.</text>
</comment>
<evidence type="ECO:0000313" key="1">
    <source>
        <dbReference type="EMBL" id="MEQ2299594.1"/>
    </source>
</evidence>
<proteinExistence type="predicted"/>
<reference evidence="1 2" key="1">
    <citation type="submission" date="2021-06" db="EMBL/GenBank/DDBJ databases">
        <authorList>
            <person name="Palmer J.M."/>
        </authorList>
    </citation>
    <scope>NUCLEOTIDE SEQUENCE [LARGE SCALE GENOMIC DNA]</scope>
    <source>
        <strain evidence="1 2">AS_MEX2019</strain>
        <tissue evidence="1">Muscle</tissue>
    </source>
</reference>
<accession>A0ABV0Z093</accession>
<dbReference type="EMBL" id="JAHRIP010048260">
    <property type="protein sequence ID" value="MEQ2299594.1"/>
    <property type="molecule type" value="Genomic_DNA"/>
</dbReference>
<dbReference type="Proteomes" id="UP001469553">
    <property type="component" value="Unassembled WGS sequence"/>
</dbReference>
<protein>
    <submittedName>
        <fullName evidence="1">Uncharacterized protein</fullName>
    </submittedName>
</protein>
<gene>
    <name evidence="1" type="ORF">AMECASPLE_016800</name>
</gene>
<organism evidence="1 2">
    <name type="scientific">Ameca splendens</name>
    <dbReference type="NCBI Taxonomy" id="208324"/>
    <lineage>
        <taxon>Eukaryota</taxon>
        <taxon>Metazoa</taxon>
        <taxon>Chordata</taxon>
        <taxon>Craniata</taxon>
        <taxon>Vertebrata</taxon>
        <taxon>Euteleostomi</taxon>
        <taxon>Actinopterygii</taxon>
        <taxon>Neopterygii</taxon>
        <taxon>Teleostei</taxon>
        <taxon>Neoteleostei</taxon>
        <taxon>Acanthomorphata</taxon>
        <taxon>Ovalentaria</taxon>
        <taxon>Atherinomorphae</taxon>
        <taxon>Cyprinodontiformes</taxon>
        <taxon>Goodeidae</taxon>
        <taxon>Ameca</taxon>
    </lineage>
</organism>
<name>A0ABV0Z093_9TELE</name>